<accession>A0A8J8NIZ8</accession>
<dbReference type="PROSITE" id="PS50110">
    <property type="entry name" value="RESPONSE_REGULATORY"/>
    <property type="match status" value="1"/>
</dbReference>
<comment type="caution">
    <text evidence="2">Lacks conserved residue(s) required for the propagation of feature annotation.</text>
</comment>
<keyword evidence="3" id="KW-1133">Transmembrane helix</keyword>
<dbReference type="PANTHER" id="PTHR43719:SF28">
    <property type="entry name" value="PEROXIDE STRESS-ACTIVATED HISTIDINE KINASE MAK1-RELATED"/>
    <property type="match status" value="1"/>
</dbReference>
<evidence type="ECO:0000313" key="6">
    <source>
        <dbReference type="Proteomes" id="UP000785679"/>
    </source>
</evidence>
<keyword evidence="1" id="KW-0597">Phosphoprotein</keyword>
<dbReference type="GO" id="GO:0000160">
    <property type="term" value="P:phosphorelay signal transduction system"/>
    <property type="evidence" value="ECO:0007669"/>
    <property type="project" value="InterPro"/>
</dbReference>
<organism evidence="5 6">
    <name type="scientific">Halteria grandinella</name>
    <dbReference type="NCBI Taxonomy" id="5974"/>
    <lineage>
        <taxon>Eukaryota</taxon>
        <taxon>Sar</taxon>
        <taxon>Alveolata</taxon>
        <taxon>Ciliophora</taxon>
        <taxon>Intramacronucleata</taxon>
        <taxon>Spirotrichea</taxon>
        <taxon>Stichotrichia</taxon>
        <taxon>Sporadotrichida</taxon>
        <taxon>Halteriidae</taxon>
        <taxon>Halteria</taxon>
    </lineage>
</organism>
<dbReference type="EMBL" id="RRYP01014534">
    <property type="protein sequence ID" value="TNV75923.1"/>
    <property type="molecule type" value="Genomic_DNA"/>
</dbReference>
<gene>
    <name evidence="5" type="ORF">FGO68_gene6502</name>
</gene>
<dbReference type="Proteomes" id="UP000785679">
    <property type="component" value="Unassembled WGS sequence"/>
</dbReference>
<protein>
    <recommendedName>
        <fullName evidence="4">Response regulatory domain-containing protein</fullName>
    </recommendedName>
</protein>
<dbReference type="InterPro" id="IPR001789">
    <property type="entry name" value="Sig_transdc_resp-reg_receiver"/>
</dbReference>
<reference evidence="5" key="1">
    <citation type="submission" date="2019-06" db="EMBL/GenBank/DDBJ databases">
        <authorList>
            <person name="Zheng W."/>
        </authorList>
    </citation>
    <scope>NUCLEOTIDE SEQUENCE</scope>
    <source>
        <strain evidence="5">QDHG01</strain>
    </source>
</reference>
<evidence type="ECO:0000259" key="4">
    <source>
        <dbReference type="PROSITE" id="PS50110"/>
    </source>
</evidence>
<dbReference type="AlphaFoldDB" id="A0A8J8NIZ8"/>
<proteinExistence type="predicted"/>
<evidence type="ECO:0000313" key="5">
    <source>
        <dbReference type="EMBL" id="TNV75923.1"/>
    </source>
</evidence>
<keyword evidence="3" id="KW-0812">Transmembrane</keyword>
<keyword evidence="3" id="KW-0472">Membrane</keyword>
<dbReference type="PANTHER" id="PTHR43719">
    <property type="entry name" value="TWO-COMPONENT HISTIDINE KINASE"/>
    <property type="match status" value="1"/>
</dbReference>
<evidence type="ECO:0000256" key="2">
    <source>
        <dbReference type="PROSITE-ProRule" id="PRU00169"/>
    </source>
</evidence>
<evidence type="ECO:0000256" key="3">
    <source>
        <dbReference type="SAM" id="Phobius"/>
    </source>
</evidence>
<keyword evidence="6" id="KW-1185">Reference proteome</keyword>
<sequence length="143" mass="15864">MVDKKARKVMVVDDDTFCSELVKMMLTSIGQQVDIANNGKECVGMYQKNLDGFAATRQIRTLEKYLGFNVTVIGLTGDDIVSNPGIAEEAKNAGMNEVITKPVDLGKFNLYRGFQSVRRIFGEYIVTIVSIIDNFISLMNVLS</sequence>
<comment type="caution">
    <text evidence="5">The sequence shown here is derived from an EMBL/GenBank/DDBJ whole genome shotgun (WGS) entry which is preliminary data.</text>
</comment>
<dbReference type="Gene3D" id="3.40.50.2300">
    <property type="match status" value="2"/>
</dbReference>
<dbReference type="CDD" id="cd17546">
    <property type="entry name" value="REC_hyHK_CKI1_RcsC-like"/>
    <property type="match status" value="1"/>
</dbReference>
<dbReference type="OrthoDB" id="311100at2759"/>
<dbReference type="InterPro" id="IPR011006">
    <property type="entry name" value="CheY-like_superfamily"/>
</dbReference>
<dbReference type="SUPFAM" id="SSF52172">
    <property type="entry name" value="CheY-like"/>
    <property type="match status" value="1"/>
</dbReference>
<dbReference type="InterPro" id="IPR050956">
    <property type="entry name" value="2C_system_His_kinase"/>
</dbReference>
<feature type="domain" description="Response regulatory" evidence="4">
    <location>
        <begin position="8"/>
        <end position="116"/>
    </location>
</feature>
<feature type="transmembrane region" description="Helical" evidence="3">
    <location>
        <begin position="121"/>
        <end position="142"/>
    </location>
</feature>
<name>A0A8J8NIZ8_HALGN</name>
<evidence type="ECO:0000256" key="1">
    <source>
        <dbReference type="ARBA" id="ARBA00022553"/>
    </source>
</evidence>
<dbReference type="SMART" id="SM00448">
    <property type="entry name" value="REC"/>
    <property type="match status" value="1"/>
</dbReference>